<keyword evidence="2" id="KW-1185">Reference proteome</keyword>
<dbReference type="Proteomes" id="UP000318102">
    <property type="component" value="Unassembled WGS sequence"/>
</dbReference>
<dbReference type="OrthoDB" id="9788681at2"/>
<sequence>MWGKAQAFINRGDFTRLVYDTSTNGMLEELLKYNWRPTFLLLEHVDIGQDVIDALDNMSIEEINLFAGRHGLNYIVIE</sequence>
<comment type="caution">
    <text evidence="1">The sequence shown here is derived from an EMBL/GenBank/DDBJ whole genome shotgun (WGS) entry which is preliminary data.</text>
</comment>
<reference evidence="1 2" key="1">
    <citation type="submission" date="2019-07" db="EMBL/GenBank/DDBJ databases">
        <authorList>
            <person name="Kim J."/>
        </authorList>
    </citation>
    <scope>NUCLEOTIDE SEQUENCE [LARGE SCALE GENOMIC DNA]</scope>
    <source>
        <strain evidence="1 2">N4</strain>
    </source>
</reference>
<dbReference type="RefSeq" id="WP_144995097.1">
    <property type="nucleotide sequence ID" value="NZ_VNJK01000007.1"/>
</dbReference>
<protein>
    <submittedName>
        <fullName evidence="1">Uncharacterized protein</fullName>
    </submittedName>
</protein>
<evidence type="ECO:0000313" key="1">
    <source>
        <dbReference type="EMBL" id="TVX85585.1"/>
    </source>
</evidence>
<name>A0A559ID78_9BACL</name>
<evidence type="ECO:0000313" key="2">
    <source>
        <dbReference type="Proteomes" id="UP000318102"/>
    </source>
</evidence>
<proteinExistence type="predicted"/>
<organism evidence="1 2">
    <name type="scientific">Paenibacillus agilis</name>
    <dbReference type="NCBI Taxonomy" id="3020863"/>
    <lineage>
        <taxon>Bacteria</taxon>
        <taxon>Bacillati</taxon>
        <taxon>Bacillota</taxon>
        <taxon>Bacilli</taxon>
        <taxon>Bacillales</taxon>
        <taxon>Paenibacillaceae</taxon>
        <taxon>Paenibacillus</taxon>
    </lineage>
</organism>
<dbReference type="AlphaFoldDB" id="A0A559ID78"/>
<dbReference type="EMBL" id="VNJK01000007">
    <property type="protein sequence ID" value="TVX85585.1"/>
    <property type="molecule type" value="Genomic_DNA"/>
</dbReference>
<accession>A0A559ID78</accession>
<gene>
    <name evidence="1" type="ORF">FPZ44_24835</name>
</gene>